<keyword evidence="3" id="KW-1185">Reference proteome</keyword>
<organism evidence="2 3">
    <name type="scientific">Dioscorea zingiberensis</name>
    <dbReference type="NCBI Taxonomy" id="325984"/>
    <lineage>
        <taxon>Eukaryota</taxon>
        <taxon>Viridiplantae</taxon>
        <taxon>Streptophyta</taxon>
        <taxon>Embryophyta</taxon>
        <taxon>Tracheophyta</taxon>
        <taxon>Spermatophyta</taxon>
        <taxon>Magnoliopsida</taxon>
        <taxon>Liliopsida</taxon>
        <taxon>Dioscoreales</taxon>
        <taxon>Dioscoreaceae</taxon>
        <taxon>Dioscorea</taxon>
    </lineage>
</organism>
<dbReference type="PANTHER" id="PTHR33402:SF16">
    <property type="entry name" value="VQ MOTIF-CONTAINING PROTEIN 13-RELATED"/>
    <property type="match status" value="1"/>
</dbReference>
<evidence type="ECO:0000313" key="3">
    <source>
        <dbReference type="Proteomes" id="UP001085076"/>
    </source>
</evidence>
<dbReference type="PANTHER" id="PTHR33402">
    <property type="entry name" value="VQ MOTIF-CONTAINING PROTEIN 11-LIKE"/>
    <property type="match status" value="1"/>
</dbReference>
<protein>
    <submittedName>
        <fullName evidence="2">Uncharacterized protein</fullName>
    </submittedName>
</protein>
<evidence type="ECO:0000256" key="1">
    <source>
        <dbReference type="SAM" id="MobiDB-lite"/>
    </source>
</evidence>
<dbReference type="InterPro" id="IPR039611">
    <property type="entry name" value="VQ_4/11/13/19/31/33"/>
</dbReference>
<name>A0A9D5H519_9LILI</name>
<sequence>MLTGSTETAIKHTANPKNPPPTPSSSTAAATKPPSPKKLAFKLYEHRNSMKNLKMINPLGQAFLHQGYVSRIISFSCRKQSEILSLRILDFPSPVLSPITPLISNPFNWPPAPPDSSFALSSEDRSIVEKGFYLHPSPRTTPRDSDPPRLLHIFPVTSP</sequence>
<dbReference type="AlphaFoldDB" id="A0A9D5H519"/>
<proteinExistence type="predicted"/>
<feature type="region of interest" description="Disordered" evidence="1">
    <location>
        <begin position="1"/>
        <end position="35"/>
    </location>
</feature>
<evidence type="ECO:0000313" key="2">
    <source>
        <dbReference type="EMBL" id="KAJ0963544.1"/>
    </source>
</evidence>
<comment type="caution">
    <text evidence="2">The sequence shown here is derived from an EMBL/GenBank/DDBJ whole genome shotgun (WGS) entry which is preliminary data.</text>
</comment>
<dbReference type="OrthoDB" id="776586at2759"/>
<dbReference type="Proteomes" id="UP001085076">
    <property type="component" value="Miscellaneous, Linkage group lg09"/>
</dbReference>
<reference evidence="2" key="2">
    <citation type="journal article" date="2022" name="Hortic Res">
        <title>The genome of Dioscorea zingiberensis sheds light on the biosynthesis, origin and evolution of the medicinally important diosgenin saponins.</title>
        <authorList>
            <person name="Li Y."/>
            <person name="Tan C."/>
            <person name="Li Z."/>
            <person name="Guo J."/>
            <person name="Li S."/>
            <person name="Chen X."/>
            <person name="Wang C."/>
            <person name="Dai X."/>
            <person name="Yang H."/>
            <person name="Song W."/>
            <person name="Hou L."/>
            <person name="Xu J."/>
            <person name="Tong Z."/>
            <person name="Xu A."/>
            <person name="Yuan X."/>
            <person name="Wang W."/>
            <person name="Yang Q."/>
            <person name="Chen L."/>
            <person name="Sun Z."/>
            <person name="Wang K."/>
            <person name="Pan B."/>
            <person name="Chen J."/>
            <person name="Bao Y."/>
            <person name="Liu F."/>
            <person name="Qi X."/>
            <person name="Gang D.R."/>
            <person name="Wen J."/>
            <person name="Li J."/>
        </authorList>
    </citation>
    <scope>NUCLEOTIDE SEQUENCE</scope>
    <source>
        <strain evidence="2">Dzin_1.0</strain>
    </source>
</reference>
<dbReference type="EMBL" id="JAGGNH010000009">
    <property type="protein sequence ID" value="KAJ0963544.1"/>
    <property type="molecule type" value="Genomic_DNA"/>
</dbReference>
<accession>A0A9D5H519</accession>
<gene>
    <name evidence="2" type="ORF">J5N97_028666</name>
</gene>
<reference evidence="2" key="1">
    <citation type="submission" date="2021-03" db="EMBL/GenBank/DDBJ databases">
        <authorList>
            <person name="Li Z."/>
            <person name="Yang C."/>
        </authorList>
    </citation>
    <scope>NUCLEOTIDE SEQUENCE</scope>
    <source>
        <strain evidence="2">Dzin_1.0</strain>
        <tissue evidence="2">Leaf</tissue>
    </source>
</reference>